<dbReference type="AlphaFoldDB" id="A0AAN5CKQ9"/>
<feature type="non-terminal residue" evidence="20">
    <location>
        <position position="1"/>
    </location>
</feature>
<dbReference type="GO" id="GO:0001653">
    <property type="term" value="F:peptide receptor activity"/>
    <property type="evidence" value="ECO:0007669"/>
    <property type="project" value="TreeGrafter"/>
</dbReference>
<dbReference type="EMBL" id="BTRK01000004">
    <property type="protein sequence ID" value="GMR46151.1"/>
    <property type="molecule type" value="Genomic_DNA"/>
</dbReference>
<keyword evidence="10" id="KW-0675">Receptor</keyword>
<feature type="region of interest" description="Disordered" evidence="16">
    <location>
        <begin position="65"/>
        <end position="87"/>
    </location>
</feature>
<dbReference type="PROSITE" id="PS50011">
    <property type="entry name" value="PROTEIN_KINASE_DOM"/>
    <property type="match status" value="1"/>
</dbReference>
<dbReference type="FunFam" id="3.30.70.1230:FF:000050">
    <property type="entry name" value="Guanylate cyclase"/>
    <property type="match status" value="1"/>
</dbReference>
<reference evidence="21" key="1">
    <citation type="submission" date="2022-10" db="EMBL/GenBank/DDBJ databases">
        <title>Genome assembly of Pristionchus species.</title>
        <authorList>
            <person name="Yoshida K."/>
            <person name="Sommer R.J."/>
        </authorList>
    </citation>
    <scope>NUCLEOTIDE SEQUENCE [LARGE SCALE GENOMIC DNA]</scope>
    <source>
        <strain evidence="21">RS5460</strain>
    </source>
</reference>
<evidence type="ECO:0000256" key="3">
    <source>
        <dbReference type="ARBA" id="ARBA00012202"/>
    </source>
</evidence>
<protein>
    <recommendedName>
        <fullName evidence="3 15">Guanylate cyclase</fullName>
        <ecNumber evidence="3 15">4.6.1.2</ecNumber>
    </recommendedName>
</protein>
<dbReference type="SUPFAM" id="SSF55073">
    <property type="entry name" value="Nucleotide cyclase"/>
    <property type="match status" value="1"/>
</dbReference>
<evidence type="ECO:0000256" key="1">
    <source>
        <dbReference type="ARBA" id="ARBA00001436"/>
    </source>
</evidence>
<keyword evidence="11" id="KW-0325">Glycoprotein</keyword>
<dbReference type="InterPro" id="IPR000719">
    <property type="entry name" value="Prot_kinase_dom"/>
</dbReference>
<sequence length="627" mass="70405">DEPACGFTGSKCDNTIYYVIGGVLAAFSVLVPLSYFIYIRQKEKQLYEMDWRIPRDSLRLIDGRGKSESSFSTKTISTDSSSVSGSHSDSKAKNLIAAKQAQCNGVALAIKRFTQMRNISFPKSELRVLKELKVMESENLNKFYGIAFNQQNEFIVAWILCSRGSLEDILFNDDMKLGHNFKVSFSKDVVKGLGFLHSSPILYHGLLCLQNCLVDSNWTVKLSNFRTERMISEKLHDMEIKAHQLEGEEEADAKERFMDRKYLQQAPEVIRDILARGEIPPGSQYADIYSLGMVLYQILFRVTPFHEKGKSTEKLMEMLAMVNDDDDVIRPSFTSSNDGEEGTNLQMLSCLEACWLEIPEMRPNIKKVRTMINANLHSKGKGTLIDQMIQMMEDYTGNLEAIVKDRTAMLEEAQRQADRLLNNMLPRTISENLKLGKAVPPQLYTCATVLFSDIPSFASIAATSTPLQIVTFLNDVFTGFDAIIAKHDAYKVETIGDSYMIVSGLPVENGNHHVMHIADIALKMRAFMYNFKLDHRPGEMLSLRIGFHSGSVAAGVVGLAAPRYCLFGDTVNTAARMESTGMANKIQLSEQSHNLLKCFFTHFACVERGKIEVKGKGECTTYFLEGK</sequence>
<dbReference type="GO" id="GO:0005524">
    <property type="term" value="F:ATP binding"/>
    <property type="evidence" value="ECO:0007669"/>
    <property type="project" value="InterPro"/>
</dbReference>
<dbReference type="PROSITE" id="PS00452">
    <property type="entry name" value="GUANYLATE_CYCLASE_1"/>
    <property type="match status" value="1"/>
</dbReference>
<dbReference type="GO" id="GO:0004383">
    <property type="term" value="F:guanylate cyclase activity"/>
    <property type="evidence" value="ECO:0007669"/>
    <property type="project" value="UniProtKB-EC"/>
</dbReference>
<organism evidence="20 21">
    <name type="scientific">Pristionchus mayeri</name>
    <dbReference type="NCBI Taxonomy" id="1317129"/>
    <lineage>
        <taxon>Eukaryota</taxon>
        <taxon>Metazoa</taxon>
        <taxon>Ecdysozoa</taxon>
        <taxon>Nematoda</taxon>
        <taxon>Chromadorea</taxon>
        <taxon>Rhabditida</taxon>
        <taxon>Rhabditina</taxon>
        <taxon>Diplogasteromorpha</taxon>
        <taxon>Diplogasteroidea</taxon>
        <taxon>Neodiplogasteridae</taxon>
        <taxon>Pristionchus</taxon>
    </lineage>
</organism>
<keyword evidence="21" id="KW-1185">Reference proteome</keyword>
<comment type="similarity">
    <text evidence="14">Belongs to the adenylyl cyclase class-4/guanylyl cyclase family.</text>
</comment>
<evidence type="ECO:0000256" key="14">
    <source>
        <dbReference type="RuleBase" id="RU000405"/>
    </source>
</evidence>
<dbReference type="GO" id="GO:0004016">
    <property type="term" value="F:adenylate cyclase activity"/>
    <property type="evidence" value="ECO:0007669"/>
    <property type="project" value="TreeGrafter"/>
</dbReference>
<dbReference type="GO" id="GO:0007168">
    <property type="term" value="P:receptor guanylyl cyclase signaling pathway"/>
    <property type="evidence" value="ECO:0007669"/>
    <property type="project" value="TreeGrafter"/>
</dbReference>
<evidence type="ECO:0000256" key="10">
    <source>
        <dbReference type="ARBA" id="ARBA00023170"/>
    </source>
</evidence>
<dbReference type="InterPro" id="IPR001054">
    <property type="entry name" value="A/G_cyclase"/>
</dbReference>
<evidence type="ECO:0000256" key="2">
    <source>
        <dbReference type="ARBA" id="ARBA00004251"/>
    </source>
</evidence>
<dbReference type="PANTHER" id="PTHR11920:SF503">
    <property type="entry name" value="RECEPTOR-TYPE GUANYLATE CYCLASE GCY-9"/>
    <property type="match status" value="1"/>
</dbReference>
<evidence type="ECO:0000256" key="7">
    <source>
        <dbReference type="ARBA" id="ARBA00022741"/>
    </source>
</evidence>
<evidence type="ECO:0000256" key="15">
    <source>
        <dbReference type="RuleBase" id="RU003431"/>
    </source>
</evidence>
<dbReference type="GO" id="GO:0007606">
    <property type="term" value="P:sensory perception of chemical stimulus"/>
    <property type="evidence" value="ECO:0007669"/>
    <property type="project" value="UniProtKB-ARBA"/>
</dbReference>
<evidence type="ECO:0000259" key="18">
    <source>
        <dbReference type="PROSITE" id="PS50011"/>
    </source>
</evidence>
<keyword evidence="7" id="KW-0547">Nucleotide-binding</keyword>
<evidence type="ECO:0000256" key="16">
    <source>
        <dbReference type="SAM" id="MobiDB-lite"/>
    </source>
</evidence>
<comment type="subcellular location">
    <subcellularLocation>
        <location evidence="2">Cell membrane</location>
        <topology evidence="2">Single-pass type I membrane protein</topology>
    </subcellularLocation>
</comment>
<dbReference type="Pfam" id="PF00211">
    <property type="entry name" value="Guanylate_cyc"/>
    <property type="match status" value="1"/>
</dbReference>
<dbReference type="EC" id="4.6.1.2" evidence="3 15"/>
<feature type="non-terminal residue" evidence="20">
    <location>
        <position position="627"/>
    </location>
</feature>
<feature type="compositionally biased region" description="Low complexity" evidence="16">
    <location>
        <begin position="69"/>
        <end position="87"/>
    </location>
</feature>
<dbReference type="InterPro" id="IPR001245">
    <property type="entry name" value="Ser-Thr/Tyr_kinase_cat_dom"/>
</dbReference>
<keyword evidence="4" id="KW-1003">Cell membrane</keyword>
<feature type="transmembrane region" description="Helical" evidence="17">
    <location>
        <begin position="16"/>
        <end position="39"/>
    </location>
</feature>
<keyword evidence="8 17" id="KW-1133">Transmembrane helix</keyword>
<keyword evidence="6" id="KW-0732">Signal</keyword>
<dbReference type="GO" id="GO:0035556">
    <property type="term" value="P:intracellular signal transduction"/>
    <property type="evidence" value="ECO:0007669"/>
    <property type="project" value="InterPro"/>
</dbReference>
<dbReference type="SUPFAM" id="SSF56112">
    <property type="entry name" value="Protein kinase-like (PK-like)"/>
    <property type="match status" value="1"/>
</dbReference>
<dbReference type="Gene3D" id="3.30.70.1230">
    <property type="entry name" value="Nucleotide cyclase"/>
    <property type="match status" value="1"/>
</dbReference>
<comment type="catalytic activity">
    <reaction evidence="1 15">
        <text>GTP = 3',5'-cyclic GMP + diphosphate</text>
        <dbReference type="Rhea" id="RHEA:13665"/>
        <dbReference type="ChEBI" id="CHEBI:33019"/>
        <dbReference type="ChEBI" id="CHEBI:37565"/>
        <dbReference type="ChEBI" id="CHEBI:57746"/>
        <dbReference type="EC" id="4.6.1.2"/>
    </reaction>
</comment>
<evidence type="ECO:0000256" key="12">
    <source>
        <dbReference type="ARBA" id="ARBA00023239"/>
    </source>
</evidence>
<dbReference type="InterPro" id="IPR029787">
    <property type="entry name" value="Nucleotide_cyclase"/>
</dbReference>
<dbReference type="CDD" id="cd07302">
    <property type="entry name" value="CHD"/>
    <property type="match status" value="1"/>
</dbReference>
<dbReference type="Proteomes" id="UP001328107">
    <property type="component" value="Unassembled WGS sequence"/>
</dbReference>
<keyword evidence="12 14" id="KW-0456">Lyase</keyword>
<name>A0AAN5CKQ9_9BILA</name>
<dbReference type="InterPro" id="IPR011009">
    <property type="entry name" value="Kinase-like_dom_sf"/>
</dbReference>
<evidence type="ECO:0000256" key="17">
    <source>
        <dbReference type="SAM" id="Phobius"/>
    </source>
</evidence>
<evidence type="ECO:0000256" key="13">
    <source>
        <dbReference type="ARBA" id="ARBA00023293"/>
    </source>
</evidence>
<evidence type="ECO:0000256" key="4">
    <source>
        <dbReference type="ARBA" id="ARBA00022475"/>
    </source>
</evidence>
<accession>A0AAN5CKQ9</accession>
<evidence type="ECO:0000256" key="8">
    <source>
        <dbReference type="ARBA" id="ARBA00022989"/>
    </source>
</evidence>
<feature type="domain" description="Protein kinase" evidence="18">
    <location>
        <begin position="56"/>
        <end position="376"/>
    </location>
</feature>
<dbReference type="GO" id="GO:0005886">
    <property type="term" value="C:plasma membrane"/>
    <property type="evidence" value="ECO:0007669"/>
    <property type="project" value="UniProtKB-SubCell"/>
</dbReference>
<gene>
    <name evidence="20" type="ORF">PMAYCL1PPCAC_16346</name>
</gene>
<evidence type="ECO:0000256" key="11">
    <source>
        <dbReference type="ARBA" id="ARBA00023180"/>
    </source>
</evidence>
<keyword evidence="9 17" id="KW-0472">Membrane</keyword>
<evidence type="ECO:0000256" key="5">
    <source>
        <dbReference type="ARBA" id="ARBA00022692"/>
    </source>
</evidence>
<evidence type="ECO:0000259" key="19">
    <source>
        <dbReference type="PROSITE" id="PS50125"/>
    </source>
</evidence>
<evidence type="ECO:0000256" key="6">
    <source>
        <dbReference type="ARBA" id="ARBA00022729"/>
    </source>
</evidence>
<evidence type="ECO:0000313" key="20">
    <source>
        <dbReference type="EMBL" id="GMR46151.1"/>
    </source>
</evidence>
<dbReference type="SMART" id="SM00044">
    <property type="entry name" value="CYCc"/>
    <property type="match status" value="1"/>
</dbReference>
<evidence type="ECO:0000256" key="9">
    <source>
        <dbReference type="ARBA" id="ARBA00023136"/>
    </source>
</evidence>
<keyword evidence="13 15" id="KW-0141">cGMP biosynthesis</keyword>
<evidence type="ECO:0000313" key="21">
    <source>
        <dbReference type="Proteomes" id="UP001328107"/>
    </source>
</evidence>
<proteinExistence type="inferred from homology"/>
<comment type="caution">
    <text evidence="20">The sequence shown here is derived from an EMBL/GenBank/DDBJ whole genome shotgun (WGS) entry which is preliminary data.</text>
</comment>
<dbReference type="InterPro" id="IPR018297">
    <property type="entry name" value="A/G_cyclase_CS"/>
</dbReference>
<dbReference type="PANTHER" id="PTHR11920">
    <property type="entry name" value="GUANYLYL CYCLASE"/>
    <property type="match status" value="1"/>
</dbReference>
<keyword evidence="5 17" id="KW-0812">Transmembrane</keyword>
<dbReference type="InterPro" id="IPR050401">
    <property type="entry name" value="Cyclic_nucleotide_synthase"/>
</dbReference>
<dbReference type="Pfam" id="PF07714">
    <property type="entry name" value="PK_Tyr_Ser-Thr"/>
    <property type="match status" value="1"/>
</dbReference>
<dbReference type="PROSITE" id="PS50125">
    <property type="entry name" value="GUANYLATE_CYCLASE_2"/>
    <property type="match status" value="1"/>
</dbReference>
<feature type="domain" description="Guanylate cyclase" evidence="19">
    <location>
        <begin position="448"/>
        <end position="578"/>
    </location>
</feature>
<dbReference type="Gene3D" id="1.10.510.10">
    <property type="entry name" value="Transferase(Phosphotransferase) domain 1"/>
    <property type="match status" value="1"/>
</dbReference>
<dbReference type="GO" id="GO:0004672">
    <property type="term" value="F:protein kinase activity"/>
    <property type="evidence" value="ECO:0007669"/>
    <property type="project" value="InterPro"/>
</dbReference>